<feature type="domain" description="DUF4283" evidence="2">
    <location>
        <begin position="250"/>
        <end position="328"/>
    </location>
</feature>
<name>A0ABQ5J9T0_9ASTR</name>
<evidence type="ECO:0000313" key="4">
    <source>
        <dbReference type="Proteomes" id="UP001151760"/>
    </source>
</evidence>
<keyword evidence="4" id="KW-1185">Reference proteome</keyword>
<evidence type="ECO:0000259" key="2">
    <source>
        <dbReference type="Pfam" id="PF14111"/>
    </source>
</evidence>
<dbReference type="Pfam" id="PF14111">
    <property type="entry name" value="DUF4283"/>
    <property type="match status" value="1"/>
</dbReference>
<evidence type="ECO:0000313" key="3">
    <source>
        <dbReference type="EMBL" id="GJU09294.1"/>
    </source>
</evidence>
<reference evidence="3" key="2">
    <citation type="submission" date="2022-01" db="EMBL/GenBank/DDBJ databases">
        <authorList>
            <person name="Yamashiro T."/>
            <person name="Shiraishi A."/>
            <person name="Satake H."/>
            <person name="Nakayama K."/>
        </authorList>
    </citation>
    <scope>NUCLEOTIDE SEQUENCE</scope>
</reference>
<comment type="caution">
    <text evidence="3">The sequence shown here is derived from an EMBL/GenBank/DDBJ whole genome shotgun (WGS) entry which is preliminary data.</text>
</comment>
<gene>
    <name evidence="3" type="ORF">Tco_1131690</name>
</gene>
<accession>A0ABQ5J9T0</accession>
<dbReference type="InterPro" id="IPR025558">
    <property type="entry name" value="DUF4283"/>
</dbReference>
<dbReference type="PANTHER" id="PTHR31286:SF99">
    <property type="entry name" value="DUF4283 DOMAIN-CONTAINING PROTEIN"/>
    <property type="match status" value="1"/>
</dbReference>
<organism evidence="3 4">
    <name type="scientific">Tanacetum coccineum</name>
    <dbReference type="NCBI Taxonomy" id="301880"/>
    <lineage>
        <taxon>Eukaryota</taxon>
        <taxon>Viridiplantae</taxon>
        <taxon>Streptophyta</taxon>
        <taxon>Embryophyta</taxon>
        <taxon>Tracheophyta</taxon>
        <taxon>Spermatophyta</taxon>
        <taxon>Magnoliopsida</taxon>
        <taxon>eudicotyledons</taxon>
        <taxon>Gunneridae</taxon>
        <taxon>Pentapetalae</taxon>
        <taxon>asterids</taxon>
        <taxon>campanulids</taxon>
        <taxon>Asterales</taxon>
        <taxon>Asteraceae</taxon>
        <taxon>Asteroideae</taxon>
        <taxon>Anthemideae</taxon>
        <taxon>Anthemidinae</taxon>
        <taxon>Tanacetum</taxon>
    </lineage>
</organism>
<dbReference type="Proteomes" id="UP001151760">
    <property type="component" value="Unassembled WGS sequence"/>
</dbReference>
<evidence type="ECO:0000256" key="1">
    <source>
        <dbReference type="SAM" id="MobiDB-lite"/>
    </source>
</evidence>
<feature type="compositionally biased region" description="Low complexity" evidence="1">
    <location>
        <begin position="466"/>
        <end position="479"/>
    </location>
</feature>
<proteinExistence type="predicted"/>
<dbReference type="EMBL" id="BQNB010021714">
    <property type="protein sequence ID" value="GJU09294.1"/>
    <property type="molecule type" value="Genomic_DNA"/>
</dbReference>
<sequence length="526" mass="58285">MSEQLSRKVAQKINKMTGKVDASTFGPAGHVGDENGSSMGGDTHVRVSDNTNPKDREYPSIVSVHDNDSRYASNATTNMHKSPNVEEVSEFNDSEILIHNIDDVANFFGVSLKSFKEIDDFTKEFETFARDTQTVDDNHGMVSSSVHELRVNGAGNDYANSIANINNEFSSKMETLAGYGTTLPDMVSPSDPVVRSGDINTKPKSYAGAAGASAKDQPTVSNFWPLVAHPVFDGDNISVSRTVVEKVSIRFEYTLYNYFNGKRMAFSVVEYYVRNNWAKHGLTRIMMNNKCFFSFKFNSRAGLEAVLEGGHWLIRKSPIILKNWSMDTRLLKEELIRIPIWVKLHDVPIQVFKEDGISLIATFIGKPIMLDSYTNSDLVEVVTIGVPSLTGDDFTKETIRVEYEWKPPRCDLCKIFSHVHDHCPNKVSTNGGQFAGHSVKQNVRYEPKATTSVPKKGATNVGNSFKPSSTLKTTGTSSKNDNNITSNSYSALIDEEEDVKNVYEESANLFQNTKTSGSSYFTAAVG</sequence>
<dbReference type="InterPro" id="IPR040256">
    <property type="entry name" value="At4g02000-like"/>
</dbReference>
<protein>
    <submittedName>
        <fullName evidence="3">Zinc knuckle CX2CX4HX4C containing protein</fullName>
    </submittedName>
</protein>
<dbReference type="PANTHER" id="PTHR31286">
    <property type="entry name" value="GLYCINE-RICH CELL WALL STRUCTURAL PROTEIN 1.8-LIKE"/>
    <property type="match status" value="1"/>
</dbReference>
<feature type="region of interest" description="Disordered" evidence="1">
    <location>
        <begin position="446"/>
        <end position="486"/>
    </location>
</feature>
<reference evidence="3" key="1">
    <citation type="journal article" date="2022" name="Int. J. Mol. Sci.">
        <title>Draft Genome of Tanacetum Coccineum: Genomic Comparison of Closely Related Tanacetum-Family Plants.</title>
        <authorList>
            <person name="Yamashiro T."/>
            <person name="Shiraishi A."/>
            <person name="Nakayama K."/>
            <person name="Satake H."/>
        </authorList>
    </citation>
    <scope>NUCLEOTIDE SEQUENCE</scope>
</reference>
<feature type="compositionally biased region" description="Basic and acidic residues" evidence="1">
    <location>
        <begin position="43"/>
        <end position="58"/>
    </location>
</feature>
<feature type="region of interest" description="Disordered" evidence="1">
    <location>
        <begin position="1"/>
        <end position="68"/>
    </location>
</feature>